<proteinExistence type="predicted"/>
<accession>A0ABT6XX98</accession>
<evidence type="ECO:0000313" key="1">
    <source>
        <dbReference type="EMBL" id="MDI9259722.1"/>
    </source>
</evidence>
<protein>
    <submittedName>
        <fullName evidence="1">Uncharacterized protein</fullName>
    </submittedName>
</protein>
<dbReference type="EMBL" id="JASGCB010000006">
    <property type="protein sequence ID" value="MDI9259722.1"/>
    <property type="molecule type" value="Genomic_DNA"/>
</dbReference>
<reference evidence="1 2" key="1">
    <citation type="submission" date="2023-04" db="EMBL/GenBank/DDBJ databases">
        <title>A. sendaiensis sub sp. chiapanensis a novel subspecie with specific adaptation in bacterial cell wall isolated from an active volcano.</title>
        <authorList>
            <person name="Alvarez Gutierrez P.E."/>
            <person name="Ortiz Cortes L.Y."/>
        </authorList>
    </citation>
    <scope>NUCLEOTIDE SEQUENCE [LARGE SCALE GENOMIC DNA]</scope>
    <source>
        <strain evidence="1 2">PA2</strain>
    </source>
</reference>
<keyword evidence="2" id="KW-1185">Reference proteome</keyword>
<dbReference type="RefSeq" id="WP_283203262.1">
    <property type="nucleotide sequence ID" value="NZ_JASGCB010000006.1"/>
</dbReference>
<comment type="caution">
    <text evidence="1">The sequence shown here is derived from an EMBL/GenBank/DDBJ whole genome shotgun (WGS) entry which is preliminary data.</text>
</comment>
<gene>
    <name evidence="1" type="ORF">QID03_05930</name>
</gene>
<sequence length="106" mass="12552">MCSGIRNPEDSIRQNFLKCLEDPKIRQETQRFFDWVESLASTENIGKMSVDELIESIVERLWHITFTLFEQKVKEMERDGRDASHLRAWLAKYGRFPEQEDEEGDA</sequence>
<organism evidence="1 2">
    <name type="scientific">Alicyclobacillus sendaiensis PA2</name>
    <dbReference type="NCBI Taxonomy" id="3029425"/>
    <lineage>
        <taxon>Bacteria</taxon>
        <taxon>Bacillati</taxon>
        <taxon>Bacillota</taxon>
        <taxon>Bacilli</taxon>
        <taxon>Bacillales</taxon>
        <taxon>Alicyclobacillaceae</taxon>
        <taxon>Alicyclobacillus</taxon>
    </lineage>
</organism>
<evidence type="ECO:0000313" key="2">
    <source>
        <dbReference type="Proteomes" id="UP001529245"/>
    </source>
</evidence>
<name>A0ABT6XX98_ALISE</name>
<dbReference type="Proteomes" id="UP001529245">
    <property type="component" value="Unassembled WGS sequence"/>
</dbReference>